<evidence type="ECO:0000256" key="1">
    <source>
        <dbReference type="PROSITE-ProRule" id="PRU00191"/>
    </source>
</evidence>
<dbReference type="InterPro" id="IPR000980">
    <property type="entry name" value="SH2"/>
</dbReference>
<dbReference type="Proteomes" id="UP000001357">
    <property type="component" value="Unassembled WGS sequence"/>
</dbReference>
<feature type="signal peptide" evidence="4">
    <location>
        <begin position="1"/>
        <end position="25"/>
    </location>
</feature>
<evidence type="ECO:0000256" key="4">
    <source>
        <dbReference type="SAM" id="SignalP"/>
    </source>
</evidence>
<dbReference type="Pfam" id="PF00017">
    <property type="entry name" value="SH2"/>
    <property type="match status" value="1"/>
</dbReference>
<keyword evidence="1" id="KW-0727">SH2 domain</keyword>
<evidence type="ECO:0000259" key="5">
    <source>
        <dbReference type="PROSITE" id="PS50001"/>
    </source>
</evidence>
<dbReference type="GeneID" id="5895015"/>
<dbReference type="RefSeq" id="XP_001749805.1">
    <property type="nucleotide sequence ID" value="XM_001749753.1"/>
</dbReference>
<evidence type="ECO:0000313" key="6">
    <source>
        <dbReference type="EMBL" id="EDQ85394.1"/>
    </source>
</evidence>
<evidence type="ECO:0000313" key="7">
    <source>
        <dbReference type="Proteomes" id="UP000001357"/>
    </source>
</evidence>
<organism evidence="6 7">
    <name type="scientific">Monosiga brevicollis</name>
    <name type="common">Choanoflagellate</name>
    <dbReference type="NCBI Taxonomy" id="81824"/>
    <lineage>
        <taxon>Eukaryota</taxon>
        <taxon>Choanoflagellata</taxon>
        <taxon>Craspedida</taxon>
        <taxon>Salpingoecidae</taxon>
        <taxon>Monosiga</taxon>
    </lineage>
</organism>
<feature type="compositionally biased region" description="Polar residues" evidence="2">
    <location>
        <begin position="656"/>
        <end position="672"/>
    </location>
</feature>
<dbReference type="PROSITE" id="PS50001">
    <property type="entry name" value="SH2"/>
    <property type="match status" value="1"/>
</dbReference>
<keyword evidence="3" id="KW-1133">Transmembrane helix</keyword>
<sequence>MFTHLHLATTILVLGTALLPQVTLAYTNAQCKSWGYSYACTPASPGHWSWVDGASNKNCACGQLYSSNSGTTCCNTRNVCTRPSNWRNNLGYVNTCLYCSWGSWSSCTCAGTQTRTKPNNCGSETRGCTAYTWLSWSSCSCSSSTRTRSSSRCGKTQTDSCDPFSWSSWSDCSCATQRSTRTSSRCGTSQSRTCDPFAWSSWSSCNCDGRRSRSSSKCNTQSEDACTAPSKSAYGSWSSWSCNAACGSGTAARERSCIPGTCPGSCTAGQVDSEERDCYVTPYAWATWSPWSSCKSDCGPIVAAGQQRSRPCVGECVAAGLSKCTPGSVDASQRACGGASWNPWNIASPCSQSTCGSGQQTWSRSCSLDGTEQESDSRPCVSGAPATWSPWSPRLECATPSAQGKSHRPWLRDCQTNCHGNCSGDALRSGPCTWSTLTIGARVNASLDGAQRRRGDEHTASEVFAQWVSQSILQWLAINNGTLPATQLGRLDQGWLVGDQLTRGDEAMPEEVEVQAQLTVIGEFGHAFMLAFGGTEGRNITLPLVCPSNVSELMGANVQAVTVVRLYVAVPPPTTLDPAMTTKGAAASQDRKNKASMIVPIVVAVMALVLIVVVVVYRRSTRGRKPLVAPDTVPMSSNPLYGDETLGSTEMEDRSTASATAQPNYNHLQHPTGAQASYDRLDGATDPAISTVHSYNGLSHQHGLVDDYGNPIEQGDMPPEYGEAVHEYGTVDAPLKPEHGIHSYGDPQLKARGNAYHPYGTPMPLGNSTASTAPPGYSADNHAYDTPVPLPKKTRGAFASGSVVSNAGYVDTSFPFDKVQSALDADYDVPEAVRRQAQTSFPFDKVQSALDANYDVPDAVRQQTRKTAVAQRQDEPSEDAYDVPAMVYRRGADQEGENEYDAPRQLVKQAKSSSLKASYDVPISPLTASEDPSYYLATTTTAPQRMYSAPEGEYQVPDHPPSQVYGFVGVSSASDATGPPSAMALLATSEHELSSDPARMEWHTDVFFNLIVCLTRCPDSERARRWLQAPGGSGCFLIRPSASGEASMRALSFIDSKKALQQERIHQRADGRFAILNMDFASLGALVEHFCQHDLYQGRLGSKGAVQLQNCCDKHLAYLESQARPNCHDKSAVINAGLKLSVAARRKCNTWQKVDVQAAYLEYFGGDQSLA</sequence>
<evidence type="ECO:0000256" key="3">
    <source>
        <dbReference type="SAM" id="Phobius"/>
    </source>
</evidence>
<dbReference type="InterPro" id="IPR036860">
    <property type="entry name" value="SH2_dom_sf"/>
</dbReference>
<feature type="region of interest" description="Disordered" evidence="2">
    <location>
        <begin position="857"/>
        <end position="878"/>
    </location>
</feature>
<keyword evidence="3" id="KW-0812">Transmembrane</keyword>
<feature type="domain" description="SH2" evidence="5">
    <location>
        <begin position="1002"/>
        <end position="1090"/>
    </location>
</feature>
<evidence type="ECO:0000256" key="2">
    <source>
        <dbReference type="SAM" id="MobiDB-lite"/>
    </source>
</evidence>
<dbReference type="InterPro" id="IPR000884">
    <property type="entry name" value="TSP1_rpt"/>
</dbReference>
<feature type="transmembrane region" description="Helical" evidence="3">
    <location>
        <begin position="597"/>
        <end position="617"/>
    </location>
</feature>
<dbReference type="AlphaFoldDB" id="A9VAL3"/>
<feature type="region of interest" description="Disordered" evidence="2">
    <location>
        <begin position="628"/>
        <end position="672"/>
    </location>
</feature>
<feature type="chain" id="PRO_5002743035" description="SH2 domain-containing protein" evidence="4">
    <location>
        <begin position="26"/>
        <end position="1171"/>
    </location>
</feature>
<proteinExistence type="predicted"/>
<keyword evidence="7" id="KW-1185">Reference proteome</keyword>
<dbReference type="Gene3D" id="3.30.505.10">
    <property type="entry name" value="SH2 domain"/>
    <property type="match status" value="1"/>
</dbReference>
<dbReference type="PROSITE" id="PS50092">
    <property type="entry name" value="TSP1"/>
    <property type="match status" value="1"/>
</dbReference>
<dbReference type="EMBL" id="CH991574">
    <property type="protein sequence ID" value="EDQ85394.1"/>
    <property type="molecule type" value="Genomic_DNA"/>
</dbReference>
<dbReference type="SMART" id="SM00209">
    <property type="entry name" value="TSP1"/>
    <property type="match status" value="3"/>
</dbReference>
<dbReference type="InParanoid" id="A9VAL3"/>
<dbReference type="STRING" id="81824.A9VAL3"/>
<name>A9VAL3_MONBE</name>
<keyword evidence="3" id="KW-0472">Membrane</keyword>
<gene>
    <name evidence="6" type="ORF">MONBRDRAFT_11892</name>
</gene>
<dbReference type="eggNOG" id="KOG4475">
    <property type="taxonomic scope" value="Eukaryota"/>
</dbReference>
<dbReference type="SUPFAM" id="SSF55550">
    <property type="entry name" value="SH2 domain"/>
    <property type="match status" value="1"/>
</dbReference>
<accession>A9VAL3</accession>
<keyword evidence="4" id="KW-0732">Signal</keyword>
<protein>
    <recommendedName>
        <fullName evidence="5">SH2 domain-containing protein</fullName>
    </recommendedName>
</protein>
<reference evidence="6 7" key="1">
    <citation type="journal article" date="2008" name="Nature">
        <title>The genome of the choanoflagellate Monosiga brevicollis and the origin of metazoans.</title>
        <authorList>
            <consortium name="JGI Sequencing"/>
            <person name="King N."/>
            <person name="Westbrook M.J."/>
            <person name="Young S.L."/>
            <person name="Kuo A."/>
            <person name="Abedin M."/>
            <person name="Chapman J."/>
            <person name="Fairclough S."/>
            <person name="Hellsten U."/>
            <person name="Isogai Y."/>
            <person name="Letunic I."/>
            <person name="Marr M."/>
            <person name="Pincus D."/>
            <person name="Putnam N."/>
            <person name="Rokas A."/>
            <person name="Wright K.J."/>
            <person name="Zuzow R."/>
            <person name="Dirks W."/>
            <person name="Good M."/>
            <person name="Goodstein D."/>
            <person name="Lemons D."/>
            <person name="Li W."/>
            <person name="Lyons J.B."/>
            <person name="Morris A."/>
            <person name="Nichols S."/>
            <person name="Richter D.J."/>
            <person name="Salamov A."/>
            <person name="Bork P."/>
            <person name="Lim W.A."/>
            <person name="Manning G."/>
            <person name="Miller W.T."/>
            <person name="McGinnis W."/>
            <person name="Shapiro H."/>
            <person name="Tjian R."/>
            <person name="Grigoriev I.V."/>
            <person name="Rokhsar D."/>
        </authorList>
    </citation>
    <scope>NUCLEOTIDE SEQUENCE [LARGE SCALE GENOMIC DNA]</scope>
    <source>
        <strain evidence="7">MX1 / ATCC 50154</strain>
    </source>
</reference>
<dbReference type="KEGG" id="mbr:MONBRDRAFT_11892"/>